<protein>
    <submittedName>
        <fullName evidence="8">Steroid 5 alpha-reductase 2</fullName>
    </submittedName>
</protein>
<dbReference type="Bgee" id="ENSMODG00000043342">
    <property type="expression patterns" value="Expressed in uterine wall and 5 other cell types or tissues"/>
</dbReference>
<evidence type="ECO:0000256" key="6">
    <source>
        <dbReference type="SAM" id="Phobius"/>
    </source>
</evidence>
<dbReference type="InterPro" id="IPR001104">
    <property type="entry name" value="3-oxo-5_a-steroid_4-DH_C"/>
</dbReference>
<feature type="transmembrane region" description="Helical" evidence="6">
    <location>
        <begin position="201"/>
        <end position="223"/>
    </location>
</feature>
<feature type="domain" description="3-oxo-5-alpha-steroid 4-dehydrogenase C-terminal" evidence="7">
    <location>
        <begin position="143"/>
        <end position="242"/>
    </location>
</feature>
<feature type="transmembrane region" description="Helical" evidence="6">
    <location>
        <begin position="6"/>
        <end position="26"/>
    </location>
</feature>
<dbReference type="GO" id="GO:0016020">
    <property type="term" value="C:membrane"/>
    <property type="evidence" value="ECO:0007669"/>
    <property type="project" value="UniProtKB-SubCell"/>
</dbReference>
<dbReference type="Pfam" id="PF02544">
    <property type="entry name" value="Steroid_dh"/>
    <property type="match status" value="1"/>
</dbReference>
<dbReference type="InParanoid" id="A0A5F8H4I7"/>
<dbReference type="FunCoup" id="A0A5F8H4I7">
    <property type="interactions" value="33"/>
</dbReference>
<dbReference type="Proteomes" id="UP000002280">
    <property type="component" value="Chromosome 1"/>
</dbReference>
<dbReference type="PANTHER" id="PTHR10556:SF37">
    <property type="entry name" value="3-OXO-5-ALPHA-STEROID 4-DEHYDROGENASE 2"/>
    <property type="match status" value="1"/>
</dbReference>
<dbReference type="PROSITE" id="PS50244">
    <property type="entry name" value="S5A_REDUCTASE"/>
    <property type="match status" value="1"/>
</dbReference>
<name>A0A5F8H4I7_MONDO</name>
<dbReference type="Ensembl" id="ENSMODT00000061477.1">
    <property type="protein sequence ID" value="ENSMODP00000054803.1"/>
    <property type="gene ID" value="ENSMODG00000043342.1"/>
</dbReference>
<dbReference type="GO" id="GO:0047751">
    <property type="term" value="F:3-oxo-5-alpha-steroid 4-dehydrogenase (NADP+) activity"/>
    <property type="evidence" value="ECO:0007669"/>
    <property type="project" value="Ensembl"/>
</dbReference>
<dbReference type="InterPro" id="IPR039357">
    <property type="entry name" value="SRD5A/TECR"/>
</dbReference>
<keyword evidence="4 6" id="KW-1133">Transmembrane helix</keyword>
<evidence type="ECO:0000256" key="5">
    <source>
        <dbReference type="ARBA" id="ARBA00023136"/>
    </source>
</evidence>
<reference evidence="8" key="2">
    <citation type="submission" date="2025-08" db="UniProtKB">
        <authorList>
            <consortium name="Ensembl"/>
        </authorList>
    </citation>
    <scope>IDENTIFICATION</scope>
</reference>
<keyword evidence="9" id="KW-1185">Reference proteome</keyword>
<evidence type="ECO:0000256" key="4">
    <source>
        <dbReference type="ARBA" id="ARBA00022989"/>
    </source>
</evidence>
<comment type="subcellular location">
    <subcellularLocation>
        <location evidence="1">Membrane</location>
        <topology evidence="1">Multi-pass membrane protein</topology>
    </subcellularLocation>
</comment>
<dbReference type="GO" id="GO:0030539">
    <property type="term" value="P:male genitalia development"/>
    <property type="evidence" value="ECO:0007669"/>
    <property type="project" value="Ensembl"/>
</dbReference>
<dbReference type="GO" id="GO:0061370">
    <property type="term" value="P:testosterone biosynthetic process"/>
    <property type="evidence" value="ECO:0007669"/>
    <property type="project" value="Ensembl"/>
</dbReference>
<sequence>MPTVCLLNPVLAGSALLAGLGLLKLLSSSPDAYGKQAERLLPLATRLPARAAWFLQELPSFVVPIGLLAWQPHPLFGPPGTLLLGLFCGHYFHRYPPPALGSPFPLTITFLLPLILFYFNCAEYPDDWVHRMSTPNFYISILYFLYLGILLFFLGMAINIHSDYLLRQLRKPGEISYKIPQGGLFTYISGANYFGEIVEWIGYAMATWSFPGLAFAFFSSCFLGKRGNVLFYTTSFPKFSKCTHLVCEV</sequence>
<organism evidence="8 9">
    <name type="scientific">Monodelphis domestica</name>
    <name type="common">Gray short-tailed opossum</name>
    <dbReference type="NCBI Taxonomy" id="13616"/>
    <lineage>
        <taxon>Eukaryota</taxon>
        <taxon>Metazoa</taxon>
        <taxon>Chordata</taxon>
        <taxon>Craniata</taxon>
        <taxon>Vertebrata</taxon>
        <taxon>Euteleostomi</taxon>
        <taxon>Mammalia</taxon>
        <taxon>Metatheria</taxon>
        <taxon>Didelphimorphia</taxon>
        <taxon>Didelphidae</taxon>
        <taxon>Monodelphis</taxon>
    </lineage>
</organism>
<evidence type="ECO:0000313" key="9">
    <source>
        <dbReference type="Proteomes" id="UP000002280"/>
    </source>
</evidence>
<dbReference type="GO" id="GO:0006702">
    <property type="term" value="P:androgen biosynthetic process"/>
    <property type="evidence" value="ECO:0000318"/>
    <property type="project" value="GO_Central"/>
</dbReference>
<evidence type="ECO:0000313" key="8">
    <source>
        <dbReference type="Ensembl" id="ENSMODP00000054803.1"/>
    </source>
</evidence>
<feature type="transmembrane region" description="Helical" evidence="6">
    <location>
        <begin position="104"/>
        <end position="125"/>
    </location>
</feature>
<keyword evidence="3 6" id="KW-0812">Transmembrane</keyword>
<keyword evidence="5 6" id="KW-0472">Membrane</keyword>
<reference evidence="8" key="3">
    <citation type="submission" date="2025-09" db="UniProtKB">
        <authorList>
            <consortium name="Ensembl"/>
        </authorList>
    </citation>
    <scope>IDENTIFICATION</scope>
</reference>
<dbReference type="AlphaFoldDB" id="A0A5F8H4I7"/>
<proteinExistence type="inferred from homology"/>
<accession>A0A5F8H4I7</accession>
<evidence type="ECO:0000256" key="1">
    <source>
        <dbReference type="ARBA" id="ARBA00004141"/>
    </source>
</evidence>
<dbReference type="GO" id="GO:0008584">
    <property type="term" value="P:male gonad development"/>
    <property type="evidence" value="ECO:0000318"/>
    <property type="project" value="GO_Central"/>
</dbReference>
<comment type="similarity">
    <text evidence="2">Belongs to the steroid 5-alpha reductase family.</text>
</comment>
<reference evidence="8 9" key="1">
    <citation type="journal article" date="2007" name="Nature">
        <title>Genome of the marsupial Monodelphis domestica reveals innovation in non-coding sequences.</title>
        <authorList>
            <person name="Mikkelsen T.S."/>
            <person name="Wakefield M.J."/>
            <person name="Aken B."/>
            <person name="Amemiya C.T."/>
            <person name="Chang J.L."/>
            <person name="Duke S."/>
            <person name="Garber M."/>
            <person name="Gentles A.J."/>
            <person name="Goodstadt L."/>
            <person name="Heger A."/>
            <person name="Jurka J."/>
            <person name="Kamal M."/>
            <person name="Mauceli E."/>
            <person name="Searle S.M."/>
            <person name="Sharpe T."/>
            <person name="Baker M.L."/>
            <person name="Batzer M.A."/>
            <person name="Benos P.V."/>
            <person name="Belov K."/>
            <person name="Clamp M."/>
            <person name="Cook A."/>
            <person name="Cuff J."/>
            <person name="Das R."/>
            <person name="Davidow L."/>
            <person name="Deakin J.E."/>
            <person name="Fazzari M.J."/>
            <person name="Glass J.L."/>
            <person name="Grabherr M."/>
            <person name="Greally J.M."/>
            <person name="Gu W."/>
            <person name="Hore T.A."/>
            <person name="Huttley G.A."/>
            <person name="Kleber M."/>
            <person name="Jirtle R.L."/>
            <person name="Koina E."/>
            <person name="Lee J.T."/>
            <person name="Mahony S."/>
            <person name="Marra M.A."/>
            <person name="Miller R.D."/>
            <person name="Nicholls R.D."/>
            <person name="Oda M."/>
            <person name="Papenfuss A.T."/>
            <person name="Parra Z.E."/>
            <person name="Pollock D.D."/>
            <person name="Ray D.A."/>
            <person name="Schein J.E."/>
            <person name="Speed T.P."/>
            <person name="Thompson K."/>
            <person name="VandeBerg J.L."/>
            <person name="Wade C.M."/>
            <person name="Walker J.A."/>
            <person name="Waters P.D."/>
            <person name="Webber C."/>
            <person name="Weidman J.R."/>
            <person name="Xie X."/>
            <person name="Zody M.C."/>
            <person name="Baldwin J."/>
            <person name="Abdouelleil A."/>
            <person name="Abdulkadir J."/>
            <person name="Abebe A."/>
            <person name="Abera B."/>
            <person name="Abreu J."/>
            <person name="Acer S.C."/>
            <person name="Aftuck L."/>
            <person name="Alexander A."/>
            <person name="An P."/>
            <person name="Anderson E."/>
            <person name="Anderson S."/>
            <person name="Arachi H."/>
            <person name="Azer M."/>
            <person name="Bachantsang P."/>
            <person name="Barry A."/>
            <person name="Bayul T."/>
            <person name="Berlin A."/>
            <person name="Bessette D."/>
            <person name="Bloom T."/>
            <person name="Bloom T."/>
            <person name="Boguslavskiy L."/>
            <person name="Bonnet C."/>
            <person name="Boukhgalter B."/>
            <person name="Bourzgui I."/>
            <person name="Brown A."/>
            <person name="Cahill P."/>
            <person name="Channer S."/>
            <person name="Cheshatsang Y."/>
            <person name="Chuda L."/>
            <person name="Citroen M."/>
            <person name="Collymore A."/>
            <person name="Cooke P."/>
            <person name="Costello M."/>
            <person name="D'Aco K."/>
            <person name="Daza R."/>
            <person name="De Haan G."/>
            <person name="DeGray S."/>
            <person name="DeMaso C."/>
            <person name="Dhargay N."/>
            <person name="Dooley K."/>
            <person name="Dooley E."/>
            <person name="Doricent M."/>
            <person name="Dorje P."/>
            <person name="Dorjee K."/>
            <person name="Dupes A."/>
            <person name="Elong R."/>
            <person name="Falk J."/>
            <person name="Farina A."/>
            <person name="Faro S."/>
            <person name="Ferguson D."/>
            <person name="Fisher S."/>
            <person name="Foley C.D."/>
            <person name="Franke A."/>
            <person name="Friedrich D."/>
            <person name="Gadbois L."/>
            <person name="Gearin G."/>
            <person name="Gearin C.R."/>
            <person name="Giannoukos G."/>
            <person name="Goode T."/>
            <person name="Graham J."/>
            <person name="Grandbois E."/>
            <person name="Grewal S."/>
            <person name="Gyaltsen K."/>
            <person name="Hafez N."/>
            <person name="Hagos B."/>
            <person name="Hall J."/>
            <person name="Henson C."/>
            <person name="Hollinger A."/>
            <person name="Honan T."/>
            <person name="Huard M.D."/>
            <person name="Hughes L."/>
            <person name="Hurhula B."/>
            <person name="Husby M.E."/>
            <person name="Kamat A."/>
            <person name="Kanga B."/>
            <person name="Kashin S."/>
            <person name="Khazanovich D."/>
            <person name="Kisner P."/>
            <person name="Lance K."/>
            <person name="Lara M."/>
            <person name="Lee W."/>
            <person name="Lennon N."/>
            <person name="Letendre F."/>
            <person name="LeVine R."/>
            <person name="Lipovsky A."/>
            <person name="Liu X."/>
            <person name="Liu J."/>
            <person name="Liu S."/>
            <person name="Lokyitsang T."/>
            <person name="Lokyitsang Y."/>
            <person name="Lubonja R."/>
            <person name="Lui A."/>
            <person name="MacDonald P."/>
            <person name="Magnisalis V."/>
            <person name="Maru K."/>
            <person name="Matthews C."/>
            <person name="McCusker W."/>
            <person name="McDonough S."/>
            <person name="Mehta T."/>
            <person name="Meldrim J."/>
            <person name="Meneus L."/>
            <person name="Mihai O."/>
            <person name="Mihalev A."/>
            <person name="Mihova T."/>
            <person name="Mittelman R."/>
            <person name="Mlenga V."/>
            <person name="Montmayeur A."/>
            <person name="Mulrain L."/>
            <person name="Navidi A."/>
            <person name="Naylor J."/>
            <person name="Negash T."/>
            <person name="Nguyen T."/>
            <person name="Nguyen N."/>
            <person name="Nicol R."/>
            <person name="Norbu C."/>
            <person name="Norbu N."/>
            <person name="Novod N."/>
            <person name="O'Neill B."/>
            <person name="Osman S."/>
            <person name="Markiewicz E."/>
            <person name="Oyono O.L."/>
            <person name="Patti C."/>
            <person name="Phunkhang P."/>
            <person name="Pierre F."/>
            <person name="Priest M."/>
            <person name="Raghuraman S."/>
            <person name="Rege F."/>
            <person name="Reyes R."/>
            <person name="Rise C."/>
            <person name="Rogov P."/>
            <person name="Ross K."/>
            <person name="Ryan E."/>
            <person name="Settipalli S."/>
            <person name="Shea T."/>
            <person name="Sherpa N."/>
            <person name="Shi L."/>
            <person name="Shih D."/>
            <person name="Sparrow T."/>
            <person name="Spaulding J."/>
            <person name="Stalker J."/>
            <person name="Stange-Thomann N."/>
            <person name="Stavropoulos S."/>
            <person name="Stone C."/>
            <person name="Strader C."/>
            <person name="Tesfaye S."/>
            <person name="Thomson T."/>
            <person name="Thoulutsang Y."/>
            <person name="Thoulutsang D."/>
            <person name="Topham K."/>
            <person name="Topping I."/>
            <person name="Tsamla T."/>
            <person name="Vassiliev H."/>
            <person name="Vo A."/>
            <person name="Wangchuk T."/>
            <person name="Wangdi T."/>
            <person name="Weiand M."/>
            <person name="Wilkinson J."/>
            <person name="Wilson A."/>
            <person name="Yadav S."/>
            <person name="Young G."/>
            <person name="Yu Q."/>
            <person name="Zembek L."/>
            <person name="Zhong D."/>
            <person name="Zimmer A."/>
            <person name="Zwirko Z."/>
            <person name="Jaffe D.B."/>
            <person name="Alvarez P."/>
            <person name="Brockman W."/>
            <person name="Butler J."/>
            <person name="Chin C."/>
            <person name="Gnerre S."/>
            <person name="MacCallum I."/>
            <person name="Graves J.A."/>
            <person name="Ponting C.P."/>
            <person name="Breen M."/>
            <person name="Samollow P.B."/>
            <person name="Lander E.S."/>
            <person name="Lindblad-Toh K."/>
        </authorList>
    </citation>
    <scope>NUCLEOTIDE SEQUENCE [LARGE SCALE GENOMIC DNA]</scope>
</reference>
<dbReference type="GO" id="GO:0043025">
    <property type="term" value="C:neuronal cell body"/>
    <property type="evidence" value="ECO:0000318"/>
    <property type="project" value="GO_Central"/>
</dbReference>
<gene>
    <name evidence="8" type="primary">SRD5A2</name>
</gene>
<dbReference type="GeneTree" id="ENSGT00950000182886"/>
<evidence type="ECO:0000256" key="2">
    <source>
        <dbReference type="ARBA" id="ARBA00007742"/>
    </source>
</evidence>
<feature type="transmembrane region" description="Helical" evidence="6">
    <location>
        <begin position="137"/>
        <end position="158"/>
    </location>
</feature>
<dbReference type="STRING" id="13616.ENSMODP00000054803"/>
<dbReference type="GO" id="GO:0003865">
    <property type="term" value="F:3-oxo-5-alpha-steroid 4-dehydrogenase activity"/>
    <property type="evidence" value="ECO:0000318"/>
    <property type="project" value="GO_Central"/>
</dbReference>
<evidence type="ECO:0000256" key="3">
    <source>
        <dbReference type="ARBA" id="ARBA00022692"/>
    </source>
</evidence>
<evidence type="ECO:0000259" key="7">
    <source>
        <dbReference type="Pfam" id="PF02544"/>
    </source>
</evidence>
<dbReference type="PANTHER" id="PTHR10556">
    <property type="entry name" value="3-OXO-5-ALPHA-STEROID 4-DEHYDROGENASE"/>
    <property type="match status" value="1"/>
</dbReference>